<dbReference type="EMBL" id="JBHSKS010000007">
    <property type="protein sequence ID" value="MFC5192171.1"/>
    <property type="molecule type" value="Genomic_DNA"/>
</dbReference>
<keyword evidence="1" id="KW-0812">Transmembrane</keyword>
<gene>
    <name evidence="3" type="ORF">ACFPIK_10355</name>
</gene>
<dbReference type="Proteomes" id="UP001596163">
    <property type="component" value="Unassembled WGS sequence"/>
</dbReference>
<dbReference type="InterPro" id="IPR032816">
    <property type="entry name" value="VTT_dom"/>
</dbReference>
<keyword evidence="1" id="KW-1133">Transmembrane helix</keyword>
<proteinExistence type="predicted"/>
<keyword evidence="1" id="KW-0472">Membrane</keyword>
<dbReference type="RefSeq" id="WP_377914923.1">
    <property type="nucleotide sequence ID" value="NZ_JBHSKS010000007.1"/>
</dbReference>
<reference evidence="4" key="1">
    <citation type="journal article" date="2019" name="Int. J. Syst. Evol. Microbiol.">
        <title>The Global Catalogue of Microorganisms (GCM) 10K type strain sequencing project: providing services to taxonomists for standard genome sequencing and annotation.</title>
        <authorList>
            <consortium name="The Broad Institute Genomics Platform"/>
            <consortium name="The Broad Institute Genome Sequencing Center for Infectious Disease"/>
            <person name="Wu L."/>
            <person name="Ma J."/>
        </authorList>
    </citation>
    <scope>NUCLEOTIDE SEQUENCE [LARGE SCALE GENOMIC DNA]</scope>
    <source>
        <strain evidence="4">CGMCC 1.7030</strain>
    </source>
</reference>
<comment type="caution">
    <text evidence="3">The sequence shown here is derived from an EMBL/GenBank/DDBJ whole genome shotgun (WGS) entry which is preliminary data.</text>
</comment>
<feature type="transmembrane region" description="Helical" evidence="1">
    <location>
        <begin position="208"/>
        <end position="226"/>
    </location>
</feature>
<evidence type="ECO:0000313" key="3">
    <source>
        <dbReference type="EMBL" id="MFC5192171.1"/>
    </source>
</evidence>
<evidence type="ECO:0000256" key="1">
    <source>
        <dbReference type="SAM" id="Phobius"/>
    </source>
</evidence>
<keyword evidence="4" id="KW-1185">Reference proteome</keyword>
<protein>
    <submittedName>
        <fullName evidence="3">VTT domain-containing protein</fullName>
    </submittedName>
</protein>
<feature type="domain" description="VTT" evidence="2">
    <location>
        <begin position="73"/>
        <end position="189"/>
    </location>
</feature>
<evidence type="ECO:0000259" key="2">
    <source>
        <dbReference type="Pfam" id="PF09335"/>
    </source>
</evidence>
<feature type="transmembrane region" description="Helical" evidence="1">
    <location>
        <begin position="143"/>
        <end position="166"/>
    </location>
</feature>
<organism evidence="3 4">
    <name type="scientific">Algoriphagus aquatilis</name>
    <dbReference type="NCBI Taxonomy" id="490186"/>
    <lineage>
        <taxon>Bacteria</taxon>
        <taxon>Pseudomonadati</taxon>
        <taxon>Bacteroidota</taxon>
        <taxon>Cytophagia</taxon>
        <taxon>Cytophagales</taxon>
        <taxon>Cyclobacteriaceae</taxon>
        <taxon>Algoriphagus</taxon>
    </lineage>
</organism>
<sequence>MTKKASIFKVLVEYFRFHPNAVLGWIWVSLVPLLGSLVFASTYFWVEKIHVQSIADHFLLTLSLSLILGLALLPTTLTALACGFFWGWLGFPDLLLGYILANILGYRIGKGLNTDFLPLLFAKNPRIKTQIESRMERPEGLIFFIRISPVIPFAISNFLFASMGISLRKVLLFGVPGMLPRTFIAFATGMIANSFLGAKQALNHPYQWGILIFLLLISGVGLYQSWKKGKA</sequence>
<feature type="transmembrane region" description="Helical" evidence="1">
    <location>
        <begin position="24"/>
        <end position="46"/>
    </location>
</feature>
<feature type="transmembrane region" description="Helical" evidence="1">
    <location>
        <begin position="58"/>
        <end position="89"/>
    </location>
</feature>
<feature type="transmembrane region" description="Helical" evidence="1">
    <location>
        <begin position="95"/>
        <end position="122"/>
    </location>
</feature>
<name>A0ABW0BWW5_9BACT</name>
<dbReference type="Pfam" id="PF09335">
    <property type="entry name" value="VTT_dom"/>
    <property type="match status" value="1"/>
</dbReference>
<evidence type="ECO:0000313" key="4">
    <source>
        <dbReference type="Proteomes" id="UP001596163"/>
    </source>
</evidence>
<feature type="transmembrane region" description="Helical" evidence="1">
    <location>
        <begin position="178"/>
        <end position="196"/>
    </location>
</feature>
<accession>A0ABW0BWW5</accession>